<protein>
    <submittedName>
        <fullName evidence="1">Uncharacterized protein</fullName>
    </submittedName>
</protein>
<sequence>MDGLGNALKAEPTCPACLRSGLPQGERSTRSPSCSSLDHPTINNYLCPLFWHDKRDNTRLSRLVVKIYTQIAPPCSLETARPRD</sequence>
<proteinExistence type="predicted"/>
<dbReference type="AlphaFoldDB" id="A0AAV4IPH3"/>
<evidence type="ECO:0000313" key="2">
    <source>
        <dbReference type="Proteomes" id="UP000762676"/>
    </source>
</evidence>
<dbReference type="EMBL" id="BMAT01006374">
    <property type="protein sequence ID" value="GFS11333.1"/>
    <property type="molecule type" value="Genomic_DNA"/>
</dbReference>
<reference evidence="1 2" key="1">
    <citation type="journal article" date="2021" name="Elife">
        <title>Chloroplast acquisition without the gene transfer in kleptoplastic sea slugs, Plakobranchus ocellatus.</title>
        <authorList>
            <person name="Maeda T."/>
            <person name="Takahashi S."/>
            <person name="Yoshida T."/>
            <person name="Shimamura S."/>
            <person name="Takaki Y."/>
            <person name="Nagai Y."/>
            <person name="Toyoda A."/>
            <person name="Suzuki Y."/>
            <person name="Arimoto A."/>
            <person name="Ishii H."/>
            <person name="Satoh N."/>
            <person name="Nishiyama T."/>
            <person name="Hasebe M."/>
            <person name="Maruyama T."/>
            <person name="Minagawa J."/>
            <person name="Obokata J."/>
            <person name="Shigenobu S."/>
        </authorList>
    </citation>
    <scope>NUCLEOTIDE SEQUENCE [LARGE SCALE GENOMIC DNA]</scope>
</reference>
<dbReference type="Proteomes" id="UP000762676">
    <property type="component" value="Unassembled WGS sequence"/>
</dbReference>
<evidence type="ECO:0000313" key="1">
    <source>
        <dbReference type="EMBL" id="GFS11333.1"/>
    </source>
</evidence>
<name>A0AAV4IPH3_9GAST</name>
<comment type="caution">
    <text evidence="1">The sequence shown here is derived from an EMBL/GenBank/DDBJ whole genome shotgun (WGS) entry which is preliminary data.</text>
</comment>
<gene>
    <name evidence="1" type="ORF">ElyMa_003083400</name>
</gene>
<accession>A0AAV4IPH3</accession>
<organism evidence="1 2">
    <name type="scientific">Elysia marginata</name>
    <dbReference type="NCBI Taxonomy" id="1093978"/>
    <lineage>
        <taxon>Eukaryota</taxon>
        <taxon>Metazoa</taxon>
        <taxon>Spiralia</taxon>
        <taxon>Lophotrochozoa</taxon>
        <taxon>Mollusca</taxon>
        <taxon>Gastropoda</taxon>
        <taxon>Heterobranchia</taxon>
        <taxon>Euthyneura</taxon>
        <taxon>Panpulmonata</taxon>
        <taxon>Sacoglossa</taxon>
        <taxon>Placobranchoidea</taxon>
        <taxon>Plakobranchidae</taxon>
        <taxon>Elysia</taxon>
    </lineage>
</organism>
<keyword evidence="2" id="KW-1185">Reference proteome</keyword>